<dbReference type="AlphaFoldDB" id="A0A432ZG21"/>
<comment type="caution">
    <text evidence="1">The sequence shown here is derived from an EMBL/GenBank/DDBJ whole genome shotgun (WGS) entry which is preliminary data.</text>
</comment>
<evidence type="ECO:0000313" key="1">
    <source>
        <dbReference type="EMBL" id="RUO76871.1"/>
    </source>
</evidence>
<name>A0A432ZG21_9GAMM</name>
<keyword evidence="2" id="KW-1185">Reference proteome</keyword>
<dbReference type="EMBL" id="PIQG01000003">
    <property type="protein sequence ID" value="RUO76871.1"/>
    <property type="molecule type" value="Genomic_DNA"/>
</dbReference>
<dbReference type="SUPFAM" id="SSF56935">
    <property type="entry name" value="Porins"/>
    <property type="match status" value="1"/>
</dbReference>
<dbReference type="Pfam" id="PF07396">
    <property type="entry name" value="Porin_O_P"/>
    <property type="match status" value="1"/>
</dbReference>
<gene>
    <name evidence="1" type="ORF">CWI83_07820</name>
</gene>
<accession>A0A432ZG21</accession>
<organism evidence="1 2">
    <name type="scientific">Pseudidiomarina taiwanensis</name>
    <dbReference type="NCBI Taxonomy" id="337250"/>
    <lineage>
        <taxon>Bacteria</taxon>
        <taxon>Pseudomonadati</taxon>
        <taxon>Pseudomonadota</taxon>
        <taxon>Gammaproteobacteria</taxon>
        <taxon>Alteromonadales</taxon>
        <taxon>Idiomarinaceae</taxon>
        <taxon>Pseudidiomarina</taxon>
    </lineage>
</organism>
<reference evidence="1 2" key="1">
    <citation type="journal article" date="2011" name="Front. Microbiol.">
        <title>Genomic signatures of strain selection and enhancement in Bacillus atrophaeus var. globigii, a historical biowarfare simulant.</title>
        <authorList>
            <person name="Gibbons H.S."/>
            <person name="Broomall S.M."/>
            <person name="McNew L.A."/>
            <person name="Daligault H."/>
            <person name="Chapman C."/>
            <person name="Bruce D."/>
            <person name="Karavis M."/>
            <person name="Krepps M."/>
            <person name="McGregor P.A."/>
            <person name="Hong C."/>
            <person name="Park K.H."/>
            <person name="Akmal A."/>
            <person name="Feldman A."/>
            <person name="Lin J.S."/>
            <person name="Chang W.E."/>
            <person name="Higgs B.W."/>
            <person name="Demirev P."/>
            <person name="Lindquist J."/>
            <person name="Liem A."/>
            <person name="Fochler E."/>
            <person name="Read T.D."/>
            <person name="Tapia R."/>
            <person name="Johnson S."/>
            <person name="Bishop-Lilly K.A."/>
            <person name="Detter C."/>
            <person name="Han C."/>
            <person name="Sozhamannan S."/>
            <person name="Rosenzweig C.N."/>
            <person name="Skowronski E.W."/>
        </authorList>
    </citation>
    <scope>NUCLEOTIDE SEQUENCE [LARGE SCALE GENOMIC DNA]</scope>
    <source>
        <strain evidence="1 2">PIT1</strain>
    </source>
</reference>
<evidence type="ECO:0000313" key="2">
    <source>
        <dbReference type="Proteomes" id="UP000288279"/>
    </source>
</evidence>
<dbReference type="InterPro" id="IPR010870">
    <property type="entry name" value="Porin_O/P"/>
</dbReference>
<dbReference type="OrthoDB" id="9807854at2"/>
<proteinExistence type="predicted"/>
<dbReference type="Gene3D" id="2.40.160.10">
    <property type="entry name" value="Porin"/>
    <property type="match status" value="1"/>
</dbReference>
<sequence>MTLSALAAVITAPAFAEVTVEPRGRLHLDAGFYDQDQTEFGDGINVRRGRLGMEGTLGDDWSFVLEYDFGEGGEADATDVYLRTNFAEGKLTIGQQRVPFGLNALTSSNNITFIERATPSNVVNTDRKVGVRWDRTFDDLTSQSMLFGRALGDGGSAGEDESFGFAQRLVFHPQYEGTQLHFGVAVAYESLGDLSDLRLRDRPELRVDPDVRLIDTGTMNAIDSVLRSGLEVAMQQGSFSIESEYSRISADSSVNGDVTFDGAHVQASYVLTGEQRGYSNGVFKSVKPSSESGAWEVAVRYSTMSLNDGSIFGGEQNNLTLGVNYYLNSQIRFMGNVVFIDAETPAMQEDPMAIGFRMQYSF</sequence>
<dbReference type="InterPro" id="IPR023614">
    <property type="entry name" value="Porin_dom_sf"/>
</dbReference>
<dbReference type="Proteomes" id="UP000288279">
    <property type="component" value="Unassembled WGS sequence"/>
</dbReference>
<protein>
    <submittedName>
        <fullName evidence="1">Porin</fullName>
    </submittedName>
</protein>